<organism evidence="1 2">
    <name type="scientific">Pseudomonas fluorescens ICMP 11288</name>
    <dbReference type="NCBI Taxonomy" id="1198309"/>
    <lineage>
        <taxon>Bacteria</taxon>
        <taxon>Pseudomonadati</taxon>
        <taxon>Pseudomonadota</taxon>
        <taxon>Gammaproteobacteria</taxon>
        <taxon>Pseudomonadales</taxon>
        <taxon>Pseudomonadaceae</taxon>
        <taxon>Pseudomonas</taxon>
    </lineage>
</organism>
<reference evidence="1 2" key="1">
    <citation type="submission" date="2015-09" db="EMBL/GenBank/DDBJ databases">
        <title>Genome sequence of ICMP 11288.</title>
        <authorList>
            <person name="Visnovsky S."/>
            <person name="Lu A."/>
            <person name="Panda P."/>
            <person name="Pitman A."/>
        </authorList>
    </citation>
    <scope>NUCLEOTIDE SEQUENCE [LARGE SCALE GENOMIC DNA]</scope>
    <source>
        <strain evidence="1 2">ICMP 11288</strain>
    </source>
</reference>
<proteinExistence type="predicted"/>
<dbReference type="Proteomes" id="UP000054197">
    <property type="component" value="Unassembled WGS sequence"/>
</dbReference>
<protein>
    <submittedName>
        <fullName evidence="1">Uncharacterized protein</fullName>
    </submittedName>
</protein>
<gene>
    <name evidence="1" type="ORF">AO063_21050</name>
</gene>
<comment type="caution">
    <text evidence="1">The sequence shown here is derived from an EMBL/GenBank/DDBJ whole genome shotgun (WGS) entry which is preliminary data.</text>
</comment>
<name>A0A0W0I1L5_PSEFL</name>
<evidence type="ECO:0000313" key="1">
    <source>
        <dbReference type="EMBL" id="KTB66989.1"/>
    </source>
</evidence>
<dbReference type="AlphaFoldDB" id="A0A0W0I1L5"/>
<dbReference type="RefSeq" id="WP_058419776.1">
    <property type="nucleotide sequence ID" value="NZ_LKEF01000012.1"/>
</dbReference>
<accession>A0A0W0I1L5</accession>
<evidence type="ECO:0000313" key="2">
    <source>
        <dbReference type="Proteomes" id="UP000054197"/>
    </source>
</evidence>
<dbReference type="EMBL" id="LKEF01000012">
    <property type="protein sequence ID" value="KTB66989.1"/>
    <property type="molecule type" value="Genomic_DNA"/>
</dbReference>
<sequence>MNVAQRDHQNAVNWIEGEIDNMIRDLGKANASTAATSCVTLAFMLRVIDDSEHRYFRARIDKIYADYNASIVSAA</sequence>